<sequence length="317" mass="35746">MGLLERRLFYLLSSSLTALKSTLLSFPHHLVFSLLRFSTATSQDPSPKPPFQVEYLINSCGLSLDGAVEASKYLAHLNSPKPISVVGFIKQFGFGDEHIRRIVSLNPRILCASVDNNLKPRIKVLQDLGFSDAEIIQLVSSNPVAFICGELQHRIEFWRPLFGTNAKLLKAFERNHRLLGFNLGPNLKPMMSLGWSEADVAFWISKAPLLLKCSEKSICDKMDFLRKEVGCGLQYVAHRPGLLTYGLEGRMIPRYDVLKNLKANELPEGDLDFYYAVMISEDKFLNKFILPHKDRIPGLYETYVASTAGEVPIDRKI</sequence>
<evidence type="ECO:0000313" key="4">
    <source>
        <dbReference type="EMBL" id="KAG1342428.1"/>
    </source>
</evidence>
<name>A0A8K0I8P2_COCNU</name>
<dbReference type="OrthoDB" id="641315at2759"/>
<dbReference type="PANTHER" id="PTHR13068:SF236">
    <property type="entry name" value="OS02G0749800 PROTEIN"/>
    <property type="match status" value="1"/>
</dbReference>
<evidence type="ECO:0000256" key="2">
    <source>
        <dbReference type="ARBA" id="ARBA00022472"/>
    </source>
</evidence>
<dbReference type="GO" id="GO:0003676">
    <property type="term" value="F:nucleic acid binding"/>
    <property type="evidence" value="ECO:0007669"/>
    <property type="project" value="InterPro"/>
</dbReference>
<dbReference type="Pfam" id="PF02536">
    <property type="entry name" value="mTERF"/>
    <property type="match status" value="1"/>
</dbReference>
<keyword evidence="2" id="KW-0805">Transcription regulation</keyword>
<dbReference type="PANTHER" id="PTHR13068">
    <property type="entry name" value="CGI-12 PROTEIN-RELATED"/>
    <property type="match status" value="1"/>
</dbReference>
<reference evidence="4" key="2">
    <citation type="submission" date="2019-07" db="EMBL/GenBank/DDBJ databases">
        <authorList>
            <person name="Yang Y."/>
            <person name="Bocs S."/>
            <person name="Baudouin L."/>
        </authorList>
    </citation>
    <scope>NUCLEOTIDE SEQUENCE</scope>
    <source>
        <tissue evidence="4">Spear leaf of Hainan Tall coconut</tissue>
    </source>
</reference>
<keyword evidence="3" id="KW-0809">Transit peptide</keyword>
<dbReference type="Proteomes" id="UP000797356">
    <property type="component" value="Chromosome 5"/>
</dbReference>
<dbReference type="InterPro" id="IPR038538">
    <property type="entry name" value="MTERF_sf"/>
</dbReference>
<dbReference type="Gene3D" id="1.25.70.10">
    <property type="entry name" value="Transcription termination factor 3, mitochondrial"/>
    <property type="match status" value="1"/>
</dbReference>
<keyword evidence="2" id="KW-0804">Transcription</keyword>
<evidence type="ECO:0000256" key="1">
    <source>
        <dbReference type="ARBA" id="ARBA00007692"/>
    </source>
</evidence>
<organism evidence="4 5">
    <name type="scientific">Cocos nucifera</name>
    <name type="common">Coconut palm</name>
    <dbReference type="NCBI Taxonomy" id="13894"/>
    <lineage>
        <taxon>Eukaryota</taxon>
        <taxon>Viridiplantae</taxon>
        <taxon>Streptophyta</taxon>
        <taxon>Embryophyta</taxon>
        <taxon>Tracheophyta</taxon>
        <taxon>Spermatophyta</taxon>
        <taxon>Magnoliopsida</taxon>
        <taxon>Liliopsida</taxon>
        <taxon>Arecaceae</taxon>
        <taxon>Arecoideae</taxon>
        <taxon>Cocoseae</taxon>
        <taxon>Attaleinae</taxon>
        <taxon>Cocos</taxon>
    </lineage>
</organism>
<accession>A0A8K0I8P2</accession>
<dbReference type="GO" id="GO:0006353">
    <property type="term" value="P:DNA-templated transcription termination"/>
    <property type="evidence" value="ECO:0007669"/>
    <property type="project" value="UniProtKB-KW"/>
</dbReference>
<dbReference type="AlphaFoldDB" id="A0A8K0I8P2"/>
<evidence type="ECO:0000313" key="5">
    <source>
        <dbReference type="Proteomes" id="UP000797356"/>
    </source>
</evidence>
<evidence type="ECO:0000256" key="3">
    <source>
        <dbReference type="ARBA" id="ARBA00022946"/>
    </source>
</evidence>
<comment type="caution">
    <text evidence="4">The sequence shown here is derived from an EMBL/GenBank/DDBJ whole genome shotgun (WGS) entry which is preliminary data.</text>
</comment>
<dbReference type="EMBL" id="CM017876">
    <property type="protein sequence ID" value="KAG1342428.1"/>
    <property type="molecule type" value="Genomic_DNA"/>
</dbReference>
<comment type="similarity">
    <text evidence="1">Belongs to the mTERF family.</text>
</comment>
<keyword evidence="5" id="KW-1185">Reference proteome</keyword>
<dbReference type="InterPro" id="IPR003690">
    <property type="entry name" value="MTERF"/>
</dbReference>
<proteinExistence type="inferred from homology"/>
<gene>
    <name evidence="4" type="ORF">COCNU_05G006570</name>
</gene>
<dbReference type="SMART" id="SM00733">
    <property type="entry name" value="Mterf"/>
    <property type="match status" value="5"/>
</dbReference>
<reference evidence="4" key="1">
    <citation type="journal article" date="2017" name="Gigascience">
        <title>The genome draft of coconut (Cocos nucifera).</title>
        <authorList>
            <person name="Xiao Y."/>
            <person name="Xu P."/>
            <person name="Fan H."/>
            <person name="Baudouin L."/>
            <person name="Xia W."/>
            <person name="Bocs S."/>
            <person name="Xu J."/>
            <person name="Li Q."/>
            <person name="Guo A."/>
            <person name="Zhou L."/>
            <person name="Li J."/>
            <person name="Wu Y."/>
            <person name="Ma Z."/>
            <person name="Armero A."/>
            <person name="Issali A.E."/>
            <person name="Liu N."/>
            <person name="Peng M."/>
            <person name="Yang Y."/>
        </authorList>
    </citation>
    <scope>NUCLEOTIDE SEQUENCE</scope>
    <source>
        <tissue evidence="4">Spear leaf of Hainan Tall coconut</tissue>
    </source>
</reference>
<protein>
    <submittedName>
        <fullName evidence="4">Putative transcription termination factor MTERF4, chloroplastic-like</fullName>
    </submittedName>
</protein>
<keyword evidence="2" id="KW-0806">Transcription termination</keyword>